<sequence length="73" mass="8249">MKQSDTTRNGGKKSPSSALKAFAVHSHLTLSHFCLFACDPLSMTIKKEKQKTAIKYNIANDNNNRRLHKMASW</sequence>
<proteinExistence type="predicted"/>
<evidence type="ECO:0000313" key="2">
    <source>
        <dbReference type="Proteomes" id="UP000183832"/>
    </source>
</evidence>
<evidence type="ECO:0000313" key="1">
    <source>
        <dbReference type="EMBL" id="CRK98654.1"/>
    </source>
</evidence>
<dbReference type="Proteomes" id="UP000183832">
    <property type="component" value="Unassembled WGS sequence"/>
</dbReference>
<protein>
    <submittedName>
        <fullName evidence="1">CLUMA_CG012427, isoform A</fullName>
    </submittedName>
</protein>
<reference evidence="1 2" key="1">
    <citation type="submission" date="2015-04" db="EMBL/GenBank/DDBJ databases">
        <authorList>
            <person name="Syromyatnikov M.Y."/>
            <person name="Popov V.N."/>
        </authorList>
    </citation>
    <scope>NUCLEOTIDE SEQUENCE [LARGE SCALE GENOMIC DNA]</scope>
</reference>
<name>A0A1J1IHX8_9DIPT</name>
<organism evidence="1 2">
    <name type="scientific">Clunio marinus</name>
    <dbReference type="NCBI Taxonomy" id="568069"/>
    <lineage>
        <taxon>Eukaryota</taxon>
        <taxon>Metazoa</taxon>
        <taxon>Ecdysozoa</taxon>
        <taxon>Arthropoda</taxon>
        <taxon>Hexapoda</taxon>
        <taxon>Insecta</taxon>
        <taxon>Pterygota</taxon>
        <taxon>Neoptera</taxon>
        <taxon>Endopterygota</taxon>
        <taxon>Diptera</taxon>
        <taxon>Nematocera</taxon>
        <taxon>Chironomoidea</taxon>
        <taxon>Chironomidae</taxon>
        <taxon>Clunio</taxon>
    </lineage>
</organism>
<gene>
    <name evidence="1" type="ORF">CLUMA_CG012427</name>
</gene>
<dbReference type="EMBL" id="CVRI01000048">
    <property type="protein sequence ID" value="CRK98654.1"/>
    <property type="molecule type" value="Genomic_DNA"/>
</dbReference>
<accession>A0A1J1IHX8</accession>
<dbReference type="AlphaFoldDB" id="A0A1J1IHX8"/>
<keyword evidence="2" id="KW-1185">Reference proteome</keyword>